<evidence type="ECO:0000256" key="1">
    <source>
        <dbReference type="ARBA" id="ARBA00008209"/>
    </source>
</evidence>
<name>A0A8T3DH56_9TELE</name>
<organism evidence="4 5">
    <name type="scientific">Albula goreensis</name>
    <dbReference type="NCBI Taxonomy" id="1534307"/>
    <lineage>
        <taxon>Eukaryota</taxon>
        <taxon>Metazoa</taxon>
        <taxon>Chordata</taxon>
        <taxon>Craniata</taxon>
        <taxon>Vertebrata</taxon>
        <taxon>Euteleostomi</taxon>
        <taxon>Actinopterygii</taxon>
        <taxon>Neopterygii</taxon>
        <taxon>Teleostei</taxon>
        <taxon>Albuliformes</taxon>
        <taxon>Albulidae</taxon>
        <taxon>Albula</taxon>
    </lineage>
</organism>
<dbReference type="GO" id="GO:0005634">
    <property type="term" value="C:nucleus"/>
    <property type="evidence" value="ECO:0007669"/>
    <property type="project" value="TreeGrafter"/>
</dbReference>
<accession>A0A8T3DH56</accession>
<dbReference type="Proteomes" id="UP000829720">
    <property type="component" value="Unassembled WGS sequence"/>
</dbReference>
<feature type="region of interest" description="Disordered" evidence="3">
    <location>
        <begin position="168"/>
        <end position="193"/>
    </location>
</feature>
<sequence length="193" mass="21440">MPSRSLDCNISTLIACVADLEIFTSQEAKETFEMLFLRYDGHVTFQYFKSLQRVRINFSHSSSAASARMNLHESAFRGKPLRLYFAQIQASGSDRDKLHLAPPQPAKLSFIATPTTPPLGWQDMDDVTSVINCDLLYAVAKLGPGDKYELHAGTESTPSVVVHVCDQEEGEEPKAYPKMKIAPTRRPSLPASH</sequence>
<dbReference type="InterPro" id="IPR035979">
    <property type="entry name" value="RBD_domain_sf"/>
</dbReference>
<dbReference type="EMBL" id="JAERUA010000009">
    <property type="protein sequence ID" value="KAI1895732.1"/>
    <property type="molecule type" value="Genomic_DNA"/>
</dbReference>
<dbReference type="GO" id="GO:0008597">
    <property type="term" value="F:calcium-dependent protein serine/threonine phosphatase regulator activity"/>
    <property type="evidence" value="ECO:0007669"/>
    <property type="project" value="TreeGrafter"/>
</dbReference>
<dbReference type="PANTHER" id="PTHR10300:SF5">
    <property type="entry name" value="CALCIPRESSIN-2"/>
    <property type="match status" value="1"/>
</dbReference>
<dbReference type="PANTHER" id="PTHR10300">
    <property type="entry name" value="CALCIPRESSIN"/>
    <property type="match status" value="1"/>
</dbReference>
<evidence type="ECO:0000313" key="4">
    <source>
        <dbReference type="EMBL" id="KAI1895732.1"/>
    </source>
</evidence>
<dbReference type="InterPro" id="IPR012677">
    <property type="entry name" value="Nucleotide-bd_a/b_plait_sf"/>
</dbReference>
<dbReference type="Gene3D" id="3.30.70.330">
    <property type="match status" value="1"/>
</dbReference>
<evidence type="ECO:0000256" key="3">
    <source>
        <dbReference type="SAM" id="MobiDB-lite"/>
    </source>
</evidence>
<dbReference type="InterPro" id="IPR006931">
    <property type="entry name" value="Calcipressin"/>
</dbReference>
<dbReference type="AlphaFoldDB" id="A0A8T3DH56"/>
<dbReference type="GO" id="GO:0005737">
    <property type="term" value="C:cytoplasm"/>
    <property type="evidence" value="ECO:0007669"/>
    <property type="project" value="TreeGrafter"/>
</dbReference>
<comment type="function">
    <text evidence="2">Inhibits calcineurin-dependent transcriptional responses by binding to the catalytic domain of calcineurin A. Could play a role during central nervous system development.</text>
</comment>
<gene>
    <name evidence="4" type="ORF">AGOR_G00109470</name>
</gene>
<dbReference type="Pfam" id="PF04847">
    <property type="entry name" value="Calcipressin"/>
    <property type="match status" value="1"/>
</dbReference>
<comment type="similarity">
    <text evidence="1">Belongs to the RCAN family.</text>
</comment>
<evidence type="ECO:0000313" key="5">
    <source>
        <dbReference type="Proteomes" id="UP000829720"/>
    </source>
</evidence>
<dbReference type="SUPFAM" id="SSF54928">
    <property type="entry name" value="RNA-binding domain, RBD"/>
    <property type="match status" value="1"/>
</dbReference>
<dbReference type="OrthoDB" id="17212at2759"/>
<keyword evidence="5" id="KW-1185">Reference proteome</keyword>
<comment type="caution">
    <text evidence="4">The sequence shown here is derived from an EMBL/GenBank/DDBJ whole genome shotgun (WGS) entry which is preliminary data.</text>
</comment>
<evidence type="ECO:0000256" key="2">
    <source>
        <dbReference type="ARBA" id="ARBA00024927"/>
    </source>
</evidence>
<reference evidence="4" key="1">
    <citation type="submission" date="2021-01" db="EMBL/GenBank/DDBJ databases">
        <authorList>
            <person name="Zahm M."/>
            <person name="Roques C."/>
            <person name="Cabau C."/>
            <person name="Klopp C."/>
            <person name="Donnadieu C."/>
            <person name="Jouanno E."/>
            <person name="Lampietro C."/>
            <person name="Louis A."/>
            <person name="Herpin A."/>
            <person name="Echchiki A."/>
            <person name="Berthelot C."/>
            <person name="Parey E."/>
            <person name="Roest-Crollius H."/>
            <person name="Braasch I."/>
            <person name="Postlethwait J."/>
            <person name="Bobe J."/>
            <person name="Montfort J."/>
            <person name="Bouchez O."/>
            <person name="Begum T."/>
            <person name="Mejri S."/>
            <person name="Adams A."/>
            <person name="Chen W.-J."/>
            <person name="Guiguen Y."/>
        </authorList>
    </citation>
    <scope>NUCLEOTIDE SEQUENCE</scope>
    <source>
        <tissue evidence="4">Blood</tissue>
    </source>
</reference>
<dbReference type="FunFam" id="3.30.70.330:FF:000092">
    <property type="entry name" value="Calcipressin-2 isoform 2"/>
    <property type="match status" value="1"/>
</dbReference>
<proteinExistence type="inferred from homology"/>
<dbReference type="GO" id="GO:0019722">
    <property type="term" value="P:calcium-mediated signaling"/>
    <property type="evidence" value="ECO:0007669"/>
    <property type="project" value="InterPro"/>
</dbReference>
<protein>
    <submittedName>
        <fullName evidence="4">Uncharacterized protein</fullName>
    </submittedName>
</protein>
<dbReference type="GO" id="GO:0003676">
    <property type="term" value="F:nucleic acid binding"/>
    <property type="evidence" value="ECO:0007669"/>
    <property type="project" value="InterPro"/>
</dbReference>